<sequence>MQIRKATMNDLPDILAIYAYARKYMKEHGNPDQWRDSYPPVSLTTQDIQSDCLYVCIIQIEEDEQIGGVFYFHREEDPDYQTIDGSWLNDRPYAVVHRVATAPGTKGVATFCLNWAYEQFPNIKIDTHDDNIPMQHLLAKLGFTCCGHTTLQNGDIRLIYQKAD</sequence>
<dbReference type="EMBL" id="WWSH01000002">
    <property type="protein sequence ID" value="MZK09273.1"/>
    <property type="molecule type" value="Genomic_DNA"/>
</dbReference>
<dbReference type="Proteomes" id="UP000095380">
    <property type="component" value="Unassembled WGS sequence"/>
</dbReference>
<protein>
    <submittedName>
        <fullName evidence="4">GNAT family N-acetyltransferase</fullName>
    </submittedName>
</protein>
<evidence type="ECO:0000313" key="5">
    <source>
        <dbReference type="EMBL" id="NSE56960.1"/>
    </source>
</evidence>
<gene>
    <name evidence="3" type="ORF">ERS852408_00280</name>
    <name evidence="2" type="ORF">ERS852573_02363</name>
    <name evidence="5" type="ORF">G4332_02275</name>
    <name evidence="4" type="ORF">GT576_02670</name>
</gene>
<keyword evidence="4" id="KW-0808">Transferase</keyword>
<dbReference type="EMBL" id="JAAIOD010000002">
    <property type="protein sequence ID" value="NSE56960.1"/>
    <property type="molecule type" value="Genomic_DNA"/>
</dbReference>
<evidence type="ECO:0000313" key="3">
    <source>
        <dbReference type="EMBL" id="CUN42733.1"/>
    </source>
</evidence>
<dbReference type="PROSITE" id="PS51186">
    <property type="entry name" value="GNAT"/>
    <property type="match status" value="1"/>
</dbReference>
<proteinExistence type="predicted"/>
<dbReference type="Pfam" id="PF00583">
    <property type="entry name" value="Acetyltransf_1"/>
    <property type="match status" value="1"/>
</dbReference>
<dbReference type="InterPro" id="IPR000182">
    <property type="entry name" value="GNAT_dom"/>
</dbReference>
<reference evidence="5" key="3">
    <citation type="journal article" date="2020" name="Cell Host Microbe">
        <title>Functional and Genomic Variation between Human-Derived Isolates of Lachnospiraceae Reveals Inter- and Intra-Species Diversity.</title>
        <authorList>
            <person name="Sorbara M.T."/>
            <person name="Littmann E.R."/>
            <person name="Fontana E."/>
            <person name="Moody T.U."/>
            <person name="Kohout C.E."/>
            <person name="Gjonbalaj M."/>
            <person name="Eaton V."/>
            <person name="Seok R."/>
            <person name="Leiner I.M."/>
            <person name="Pamer E.G."/>
        </authorList>
    </citation>
    <scope>NUCLEOTIDE SEQUENCE</scope>
    <source>
        <strain evidence="5">MSK.10.16</strain>
    </source>
</reference>
<organism evidence="3 6">
    <name type="scientific">Dorea longicatena</name>
    <dbReference type="NCBI Taxonomy" id="88431"/>
    <lineage>
        <taxon>Bacteria</taxon>
        <taxon>Bacillati</taxon>
        <taxon>Bacillota</taxon>
        <taxon>Clostridia</taxon>
        <taxon>Lachnospirales</taxon>
        <taxon>Lachnospiraceae</taxon>
        <taxon>Dorea</taxon>
    </lineage>
</organism>
<dbReference type="RefSeq" id="WP_055193498.1">
    <property type="nucleotide sequence ID" value="NZ_CYXO01000016.1"/>
</dbReference>
<dbReference type="EMBL" id="CYXO01000016">
    <property type="protein sequence ID" value="CUN19168.1"/>
    <property type="molecule type" value="Genomic_DNA"/>
</dbReference>
<reference evidence="5" key="4">
    <citation type="submission" date="2020-02" db="EMBL/GenBank/DDBJ databases">
        <authorList>
            <person name="Littmann E."/>
            <person name="Sorbara M."/>
        </authorList>
    </citation>
    <scope>NUCLEOTIDE SEQUENCE</scope>
    <source>
        <strain evidence="5">MSK.10.16</strain>
    </source>
</reference>
<dbReference type="AlphaFoldDB" id="A0A173WTC4"/>
<dbReference type="Gene3D" id="3.40.630.30">
    <property type="match status" value="1"/>
</dbReference>
<evidence type="ECO:0000313" key="2">
    <source>
        <dbReference type="EMBL" id="CUN19168.1"/>
    </source>
</evidence>
<feature type="domain" description="N-acetyltransferase" evidence="1">
    <location>
        <begin position="1"/>
        <end position="164"/>
    </location>
</feature>
<dbReference type="Proteomes" id="UP000449249">
    <property type="component" value="Unassembled WGS sequence"/>
</dbReference>
<dbReference type="GO" id="GO:0016747">
    <property type="term" value="F:acyltransferase activity, transferring groups other than amino-acyl groups"/>
    <property type="evidence" value="ECO:0007669"/>
    <property type="project" value="InterPro"/>
</dbReference>
<dbReference type="Proteomes" id="UP000095597">
    <property type="component" value="Unassembled WGS sequence"/>
</dbReference>
<evidence type="ECO:0000259" key="1">
    <source>
        <dbReference type="PROSITE" id="PS51186"/>
    </source>
</evidence>
<reference evidence="4 8" key="2">
    <citation type="journal article" date="2019" name="Nat. Med.">
        <title>A library of human gut bacterial isolates paired with longitudinal multiomics data enables mechanistic microbiome research.</title>
        <authorList>
            <person name="Poyet M."/>
            <person name="Groussin M."/>
            <person name="Gibbons S.M."/>
            <person name="Avila-Pacheco J."/>
            <person name="Jiang X."/>
            <person name="Kearney S.M."/>
            <person name="Perrotta A.R."/>
            <person name="Berdy B."/>
            <person name="Zhao S."/>
            <person name="Lieberman T.D."/>
            <person name="Swanson P.K."/>
            <person name="Smith M."/>
            <person name="Roesemann S."/>
            <person name="Alexander J.E."/>
            <person name="Rich S.A."/>
            <person name="Livny J."/>
            <person name="Vlamakis H."/>
            <person name="Clish C."/>
            <person name="Bullock K."/>
            <person name="Deik A."/>
            <person name="Scott J."/>
            <person name="Pierce K.A."/>
            <person name="Xavier R.J."/>
            <person name="Alm E.J."/>
        </authorList>
    </citation>
    <scope>NUCLEOTIDE SEQUENCE [LARGE SCALE GENOMIC DNA]</scope>
    <source>
        <strain evidence="4 8">BIOML-A1</strain>
    </source>
</reference>
<reference evidence="6 7" key="1">
    <citation type="submission" date="2015-09" db="EMBL/GenBank/DDBJ databases">
        <authorList>
            <consortium name="Pathogen Informatics"/>
        </authorList>
    </citation>
    <scope>NUCLEOTIDE SEQUENCE [LARGE SCALE GENOMIC DNA]</scope>
    <source>
        <strain evidence="3 6">2789STDY5608851</strain>
        <strain evidence="2 7">2789STDY5834961</strain>
    </source>
</reference>
<evidence type="ECO:0000313" key="4">
    <source>
        <dbReference type="EMBL" id="MZK09273.1"/>
    </source>
</evidence>
<evidence type="ECO:0000313" key="7">
    <source>
        <dbReference type="Proteomes" id="UP000095597"/>
    </source>
</evidence>
<dbReference type="Proteomes" id="UP000724058">
    <property type="component" value="Unassembled WGS sequence"/>
</dbReference>
<accession>A0A173WTC4</accession>
<evidence type="ECO:0000313" key="6">
    <source>
        <dbReference type="Proteomes" id="UP000095380"/>
    </source>
</evidence>
<name>A0A173WTC4_9FIRM</name>
<dbReference type="InterPro" id="IPR016181">
    <property type="entry name" value="Acyl_CoA_acyltransferase"/>
</dbReference>
<dbReference type="SUPFAM" id="SSF55729">
    <property type="entry name" value="Acyl-CoA N-acyltransferases (Nat)"/>
    <property type="match status" value="1"/>
</dbReference>
<evidence type="ECO:0000313" key="8">
    <source>
        <dbReference type="Proteomes" id="UP000449249"/>
    </source>
</evidence>
<dbReference type="OrthoDB" id="9796381at2"/>
<dbReference type="EMBL" id="CYYM01000001">
    <property type="protein sequence ID" value="CUN42733.1"/>
    <property type="molecule type" value="Genomic_DNA"/>
</dbReference>